<evidence type="ECO:0008006" key="2">
    <source>
        <dbReference type="Google" id="ProtNLM"/>
    </source>
</evidence>
<sequence>MRRQLLTARTPANPRAVAGRRRRAVGRPLAVAAVLVAGWLVPAVAAAADAVKLDKPVRVSTVATDKSKVAGRIVSYDATGFELTDDKGVTTTVKWSALPPAKVMDVYGLLLPKGTAEEWVAAGRVIYHLEGGKDAGEKAFARALRLDSRVKAAVDDARKPPAMAAGGGGGGELVGEAGKVTTREEVLKKLWGPQSEEDQAKAVAELKEFVAKHPKLKNESLKLYETKYFLFFSDLKQDEAKKWAGLLDKMYDRLAELFAVPKGSNIWRGKCLIFVFAKPEDYHDHEAKTYRTDSKGSAGMCHSFGNGFVHVAFYRQPEELQFAHVLVHESVHGFIHRYRSHVYIPNWANEGLAEVIASELVPQKARATDSKFRAAQGVRENDGVGGNFYSARNIEAWQYPVAEQLAAFMIAQNKKGYVAFINAVKDGVLADEALTKHFGASRDRLTAAYIESLGIKKKGK</sequence>
<accession>A0A6J4PKS3</accession>
<organism evidence="1">
    <name type="scientific">uncultured Phycisphaerae bacterium</name>
    <dbReference type="NCBI Taxonomy" id="904963"/>
    <lineage>
        <taxon>Bacteria</taxon>
        <taxon>Pseudomonadati</taxon>
        <taxon>Planctomycetota</taxon>
        <taxon>Phycisphaerae</taxon>
        <taxon>environmental samples</taxon>
    </lineage>
</organism>
<reference evidence="1" key="1">
    <citation type="submission" date="2020-02" db="EMBL/GenBank/DDBJ databases">
        <authorList>
            <person name="Meier V. D."/>
        </authorList>
    </citation>
    <scope>NUCLEOTIDE SEQUENCE</scope>
    <source>
        <strain evidence="1">AVDCRST_MAG64</strain>
    </source>
</reference>
<proteinExistence type="predicted"/>
<evidence type="ECO:0000313" key="1">
    <source>
        <dbReference type="EMBL" id="CAA9419114.1"/>
    </source>
</evidence>
<protein>
    <recommendedName>
        <fullName evidence="2">DUF1570 domain-containing protein</fullName>
    </recommendedName>
</protein>
<name>A0A6J4PKS3_9BACT</name>
<dbReference type="AlphaFoldDB" id="A0A6J4PKS3"/>
<dbReference type="EMBL" id="CADCUQ010000624">
    <property type="protein sequence ID" value="CAA9419114.1"/>
    <property type="molecule type" value="Genomic_DNA"/>
</dbReference>
<gene>
    <name evidence="1" type="ORF">AVDCRST_MAG64-2763</name>
</gene>